<gene>
    <name evidence="2" type="ORF">FFV09_02150</name>
</gene>
<evidence type="ECO:0000256" key="1">
    <source>
        <dbReference type="SAM" id="SignalP"/>
    </source>
</evidence>
<reference evidence="2 3" key="1">
    <citation type="submission" date="2019-06" db="EMBL/GenBank/DDBJ databases">
        <title>Saccharibacillus brassicae sp. nov., an endophytic bacterium isolated from Chinese cabbage seeds (Brassica pekinensis).</title>
        <authorList>
            <person name="Jiang L."/>
            <person name="Lee J."/>
            <person name="Kim S.W."/>
        </authorList>
    </citation>
    <scope>NUCLEOTIDE SEQUENCE [LARGE SCALE GENOMIC DNA]</scope>
    <source>
        <strain evidence="3">KCTC 43072 / ATSA2</strain>
    </source>
</reference>
<dbReference type="Proteomes" id="UP000316968">
    <property type="component" value="Chromosome"/>
</dbReference>
<evidence type="ECO:0000313" key="2">
    <source>
        <dbReference type="EMBL" id="QDH19771.1"/>
    </source>
</evidence>
<sequence>MRWKRIAACTLALSLLSGSTVFAESAFQKIRVLINGNAVSTGGYLIDGTTYVPVREFDGLAEYNESSRTVTFNKPNVDMFLFKGDTPFGNVSVGKLKFYIFSQIDGLNTDIQSVKVSMRNPAGEVKDIQSQDLSSRKDNFWFKTYDFTYDFSRAGKYYVEFYIKKSGGAYSMVAQKTINAVD</sequence>
<evidence type="ECO:0000313" key="3">
    <source>
        <dbReference type="Proteomes" id="UP000316968"/>
    </source>
</evidence>
<feature type="chain" id="PRO_5021357869" evidence="1">
    <location>
        <begin position="24"/>
        <end position="182"/>
    </location>
</feature>
<proteinExistence type="predicted"/>
<feature type="signal peptide" evidence="1">
    <location>
        <begin position="1"/>
        <end position="23"/>
    </location>
</feature>
<dbReference type="OrthoDB" id="2677881at2"/>
<dbReference type="EMBL" id="CP041217">
    <property type="protein sequence ID" value="QDH19771.1"/>
    <property type="molecule type" value="Genomic_DNA"/>
</dbReference>
<name>A0A4Y6UTU2_SACBS</name>
<dbReference type="AlphaFoldDB" id="A0A4Y6UTU2"/>
<keyword evidence="3" id="KW-1185">Reference proteome</keyword>
<dbReference type="RefSeq" id="WP_141446158.1">
    <property type="nucleotide sequence ID" value="NZ_CP041217.1"/>
</dbReference>
<dbReference type="KEGG" id="saca:FFV09_02150"/>
<accession>A0A4Y6UTU2</accession>
<keyword evidence="1" id="KW-0732">Signal</keyword>
<protein>
    <submittedName>
        <fullName evidence="2">Copper amine oxidase</fullName>
    </submittedName>
</protein>
<organism evidence="2 3">
    <name type="scientific">Saccharibacillus brassicae</name>
    <dbReference type="NCBI Taxonomy" id="2583377"/>
    <lineage>
        <taxon>Bacteria</taxon>
        <taxon>Bacillati</taxon>
        <taxon>Bacillota</taxon>
        <taxon>Bacilli</taxon>
        <taxon>Bacillales</taxon>
        <taxon>Paenibacillaceae</taxon>
        <taxon>Saccharibacillus</taxon>
    </lineage>
</organism>